<feature type="transmembrane region" description="Helical" evidence="13">
    <location>
        <begin position="1095"/>
        <end position="1113"/>
    </location>
</feature>
<sequence length="1520" mass="169565">MWLVSSSSSSWLSELSCSSSAVIESTSSTPVAIQWLRFVFLSPCPQRVLFSAVDLLLIVVLLFFALRKLLSSSSSTEINGNAEIRKPLIGNRGRIATRTNAWFKTTVVATVLLSFCSVVLCVLSFTVKRRTQTPWNLVEPLFWLIHAVTNAVVLILVLHEKRFVALKHPLSLRIYWVSSFVAATLFAVSGILRLLSDDAGDVVSSFISFPLTAFLLIVSVRGVTGVFTTETEETEPYDDVSEKVSDNVSLYATASGFSKTFWLWMNPLLSKGYKSPLTLDQVPTLAPEHKAERLANLFESSWPKPSENSTHPVRTTLIRCFWKEILFTAILAIVRLCVMFVGPVLIQSFVDFTSGKRSSPLQGYYLVLVLLVAKFVEVLTTHQFNFNSQKLGMLIRSTLITALYKKGLKLTSSARQNHGVGQIVNYMAVDAQQLSDMMLQLHAIWLMPLQVTLALVLLYGSLGASVVTAVVGLTGVFVFILLGTKRNNRYQFSLMGNRDSRMKATNEMLNYMRVIKFQAWENHFNKRILNFRDMEFGWLSKFLYSIAANIIVLWSTPVLISALTFATALFLGVKLDAGTVFTTTTIFKILQEPIRTFPQSMISLSQAMISLGRLDSYMMSKELSGEAVERATGCDGSVAVEVRDGSFSWDDEENEPALKDINLQVNKGELTAIVGTVGSGKSSLLASVLGEMHKTSGQVRVCGSTGYVAQTSWIQNGTVKDNILFGLPLVREKYDKVLNVCCLEKDLEMMEFGDQTEIGERGINLSGGQKQRIQLARAVYQDCDVYFLDDVFSAVDAHTGSDIFKKCVRGALKGKTVLLVTHQVDFLHNVDCILVMREGKIVESGRYDELVSSGLDFGELVAAHETSMELVEAGADSAAAATIITSPRELITSPRGASSPRTSMESPHLSDLNDEHVKSFLGSQAVEDGSKLIQEEQRETGQVSLRVYKQYCTEAYGWWGIVLVVFFSLTWQGSLMASDYWLAYETSAKNAVSFDASVFIRVYVIITLVSIVLVSLRSYYVTHLGLKTAQIFFRQILNSILHAPMSFFDTTPSGRILSRASTDQTNVDILIPFMLGLVASMYTTLLSIFIVTCQYAWPTIFFVIPLGWLNIWYRNYYLASSRELTRLDSITKAPVIHHFSESIAGVMTIRSFRKHEIFRQENVKRVNANLRMDFHNNGSNEWLGFRLELLGSWVLCISALFMVMLPSNVIKPENVGLSLSYGLSLNSVLFWAIYMSCFVENKMVSVERIKQFTDIPSEAEWQSKENLPPSNWPFHGDVHLEDLKVRYRPNTPLVLKGITLDIKGGEKVGVVGRTGSGKSTLIQVLFRLVEPSGGKIIIDGIDICTIGLHDLRSRFGIIPQEPVLFEGTVRSNIDPTDQYSDEEIWKSLERCQLKDVVATKPEKLDSLVVDSGENWSVGQRQLLCLGRVMLKRSRLLFLDEATASVDSQTDSVIQKIIREDFASCTIISIAHRIPTVMDGDRVLVIDEGKAKEFDSPARLLERQSLFAALVQEYALRSSGI</sequence>
<dbReference type="CDD" id="cd03244">
    <property type="entry name" value="ABCC_MRP_domain2"/>
    <property type="match status" value="1"/>
</dbReference>
<dbReference type="PROSITE" id="PS50893">
    <property type="entry name" value="ABC_TRANSPORTER_2"/>
    <property type="match status" value="2"/>
</dbReference>
<dbReference type="InterPro" id="IPR044746">
    <property type="entry name" value="ABCC_6TM_D1"/>
</dbReference>
<dbReference type="Proteomes" id="UP000030689">
    <property type="component" value="Unassembled WGS sequence"/>
</dbReference>
<evidence type="ECO:0000256" key="4">
    <source>
        <dbReference type="ARBA" id="ARBA00022448"/>
    </source>
</evidence>
<comment type="similarity">
    <text evidence="2">Belongs to the ABC transporter superfamily. ABCC family. Conjugate transporter (TC 3.A.1.208) subfamily.</text>
</comment>
<feature type="transmembrane region" description="Helical" evidence="13">
    <location>
        <begin position="956"/>
        <end position="977"/>
    </location>
</feature>
<dbReference type="eggNOG" id="KOG0054">
    <property type="taxonomic scope" value="Eukaryota"/>
</dbReference>
<dbReference type="SUPFAM" id="SSF52540">
    <property type="entry name" value="P-loop containing nucleoside triphosphate hydrolases"/>
    <property type="match status" value="2"/>
</dbReference>
<dbReference type="GO" id="GO:0008559">
    <property type="term" value="F:ABC-type xenobiotic transporter activity"/>
    <property type="evidence" value="ECO:0007669"/>
    <property type="project" value="UniProtKB-EC"/>
</dbReference>
<feature type="transmembrane region" description="Helical" evidence="13">
    <location>
        <begin position="325"/>
        <end position="350"/>
    </location>
</feature>
<feature type="transmembrane region" description="Helical" evidence="13">
    <location>
        <begin position="202"/>
        <end position="220"/>
    </location>
</feature>
<evidence type="ECO:0000256" key="3">
    <source>
        <dbReference type="ARBA" id="ARBA00012191"/>
    </source>
</evidence>
<dbReference type="PROSITE" id="PS50929">
    <property type="entry name" value="ABC_TM1F"/>
    <property type="match status" value="2"/>
</dbReference>
<evidence type="ECO:0000256" key="7">
    <source>
        <dbReference type="ARBA" id="ARBA00022741"/>
    </source>
</evidence>
<feature type="transmembrane region" description="Helical" evidence="13">
    <location>
        <begin position="101"/>
        <end position="125"/>
    </location>
</feature>
<feature type="domain" description="ABC transmembrane type-1" evidence="15">
    <location>
        <begin position="326"/>
        <end position="606"/>
    </location>
</feature>
<keyword evidence="9" id="KW-1278">Translocase</keyword>
<dbReference type="InterPro" id="IPR017871">
    <property type="entry name" value="ABC_transporter-like_CS"/>
</dbReference>
<reference evidence="16 17" key="1">
    <citation type="journal article" date="2013" name="Front. Plant Sci.">
        <title>The Reference Genome of the Halophytic Plant Eutrema salsugineum.</title>
        <authorList>
            <person name="Yang R."/>
            <person name="Jarvis D.E."/>
            <person name="Chen H."/>
            <person name="Beilstein M.A."/>
            <person name="Grimwood J."/>
            <person name="Jenkins J."/>
            <person name="Shu S."/>
            <person name="Prochnik S."/>
            <person name="Xin M."/>
            <person name="Ma C."/>
            <person name="Schmutz J."/>
            <person name="Wing R.A."/>
            <person name="Mitchell-Olds T."/>
            <person name="Schumaker K.S."/>
            <person name="Wang X."/>
        </authorList>
    </citation>
    <scope>NUCLEOTIDE SEQUENCE [LARGE SCALE GENOMIC DNA]</scope>
</reference>
<dbReference type="KEGG" id="eus:EUTSA_v10011183mg"/>
<dbReference type="Gene3D" id="1.20.1560.10">
    <property type="entry name" value="ABC transporter type 1, transmembrane domain"/>
    <property type="match status" value="2"/>
</dbReference>
<feature type="domain" description="ABC transmembrane type-1" evidence="15">
    <location>
        <begin position="962"/>
        <end position="1241"/>
    </location>
</feature>
<dbReference type="PROSITE" id="PS00211">
    <property type="entry name" value="ABC_TRANSPORTER_1"/>
    <property type="match status" value="1"/>
</dbReference>
<evidence type="ECO:0000259" key="14">
    <source>
        <dbReference type="PROSITE" id="PS50893"/>
    </source>
</evidence>
<dbReference type="GO" id="GO:0009414">
    <property type="term" value="P:response to water deprivation"/>
    <property type="evidence" value="ECO:0007669"/>
    <property type="project" value="EnsemblPlants"/>
</dbReference>
<organism evidence="16 17">
    <name type="scientific">Eutrema salsugineum</name>
    <name type="common">Saltwater cress</name>
    <name type="synonym">Sisymbrium salsugineum</name>
    <dbReference type="NCBI Taxonomy" id="72664"/>
    <lineage>
        <taxon>Eukaryota</taxon>
        <taxon>Viridiplantae</taxon>
        <taxon>Streptophyta</taxon>
        <taxon>Embryophyta</taxon>
        <taxon>Tracheophyta</taxon>
        <taxon>Spermatophyta</taxon>
        <taxon>Magnoliopsida</taxon>
        <taxon>eudicotyledons</taxon>
        <taxon>Gunneridae</taxon>
        <taxon>Pentapetalae</taxon>
        <taxon>rosids</taxon>
        <taxon>malvids</taxon>
        <taxon>Brassicales</taxon>
        <taxon>Brassicaceae</taxon>
        <taxon>Eutremeae</taxon>
        <taxon>Eutrema</taxon>
    </lineage>
</organism>
<dbReference type="GO" id="GO:0005886">
    <property type="term" value="C:plasma membrane"/>
    <property type="evidence" value="ECO:0007669"/>
    <property type="project" value="EnsemblPlants"/>
</dbReference>
<dbReference type="CDD" id="cd18579">
    <property type="entry name" value="ABC_6TM_ABCC_D1"/>
    <property type="match status" value="1"/>
</dbReference>
<keyword evidence="6" id="KW-0677">Repeat</keyword>
<dbReference type="GO" id="GO:0009611">
    <property type="term" value="P:response to wounding"/>
    <property type="evidence" value="ECO:0007669"/>
    <property type="project" value="EnsemblPlants"/>
</dbReference>
<evidence type="ECO:0000313" key="16">
    <source>
        <dbReference type="EMBL" id="ESQ30728.1"/>
    </source>
</evidence>
<feature type="transmembrane region" description="Helical" evidence="13">
    <location>
        <begin position="1189"/>
        <end position="1207"/>
    </location>
</feature>
<feature type="domain" description="ABC transporter" evidence="14">
    <location>
        <begin position="640"/>
        <end position="863"/>
    </location>
</feature>
<dbReference type="FunFam" id="1.20.1560.10:FF:000002">
    <property type="entry name" value="ABC transporter C family member 5"/>
    <property type="match status" value="1"/>
</dbReference>
<name>V4KTN9_EUTSA</name>
<feature type="transmembrane region" description="Helical" evidence="13">
    <location>
        <begin position="998"/>
        <end position="1019"/>
    </location>
</feature>
<dbReference type="InterPro" id="IPR036640">
    <property type="entry name" value="ABC1_TM_sf"/>
</dbReference>
<dbReference type="OrthoDB" id="6500128at2759"/>
<dbReference type="GO" id="GO:0010118">
    <property type="term" value="P:stomatal movement"/>
    <property type="evidence" value="ECO:0007669"/>
    <property type="project" value="EnsemblPlants"/>
</dbReference>
<feature type="transmembrane region" description="Helical" evidence="13">
    <location>
        <begin position="542"/>
        <end position="571"/>
    </location>
</feature>
<dbReference type="OMA" id="KTHVKEM"/>
<evidence type="ECO:0000256" key="1">
    <source>
        <dbReference type="ARBA" id="ARBA00004141"/>
    </source>
</evidence>
<evidence type="ECO:0000256" key="10">
    <source>
        <dbReference type="ARBA" id="ARBA00022989"/>
    </source>
</evidence>
<feature type="domain" description="ABC transporter" evidence="14">
    <location>
        <begin position="1278"/>
        <end position="1512"/>
    </location>
</feature>
<dbReference type="CDD" id="cd18580">
    <property type="entry name" value="ABC_6TM_ABCC_D2"/>
    <property type="match status" value="1"/>
</dbReference>
<dbReference type="Gene3D" id="3.40.50.300">
    <property type="entry name" value="P-loop containing nucleotide triphosphate hydrolases"/>
    <property type="match status" value="2"/>
</dbReference>
<dbReference type="EC" id="7.6.2.2" evidence="3"/>
<dbReference type="FunFam" id="3.40.50.300:FF:001048">
    <property type="entry name" value="ABC transporter C family member 4"/>
    <property type="match status" value="1"/>
</dbReference>
<keyword evidence="17" id="KW-1185">Reference proteome</keyword>
<dbReference type="CDD" id="cd03250">
    <property type="entry name" value="ABCC_MRP_domain1"/>
    <property type="match status" value="1"/>
</dbReference>
<protein>
    <recommendedName>
        <fullName evidence="3">ABC-type xenobiotic transporter</fullName>
        <ecNumber evidence="3">7.6.2.2</ecNumber>
    </recommendedName>
</protein>
<evidence type="ECO:0000256" key="8">
    <source>
        <dbReference type="ARBA" id="ARBA00022840"/>
    </source>
</evidence>
<dbReference type="SUPFAM" id="SSF90123">
    <property type="entry name" value="ABC transporter transmembrane region"/>
    <property type="match status" value="2"/>
</dbReference>
<dbReference type="FunFam" id="1.20.1560.10:FF:000003">
    <property type="entry name" value="ABC transporter C family member 10"/>
    <property type="match status" value="1"/>
</dbReference>
<dbReference type="PANTHER" id="PTHR24223">
    <property type="entry name" value="ATP-BINDING CASSETTE SUB-FAMILY C"/>
    <property type="match status" value="1"/>
</dbReference>
<keyword evidence="10 13" id="KW-1133">Transmembrane helix</keyword>
<keyword evidence="8" id="KW-0067">ATP-binding</keyword>
<dbReference type="SMART" id="SM00382">
    <property type="entry name" value="AAA"/>
    <property type="match status" value="2"/>
</dbReference>
<feature type="transmembrane region" description="Helical" evidence="13">
    <location>
        <begin position="1069"/>
        <end position="1089"/>
    </location>
</feature>
<dbReference type="InterPro" id="IPR003593">
    <property type="entry name" value="AAA+_ATPase"/>
</dbReference>
<evidence type="ECO:0000256" key="12">
    <source>
        <dbReference type="ARBA" id="ARBA00034018"/>
    </source>
</evidence>
<dbReference type="GO" id="GO:0016887">
    <property type="term" value="F:ATP hydrolysis activity"/>
    <property type="evidence" value="ECO:0007669"/>
    <property type="project" value="InterPro"/>
</dbReference>
<dbReference type="FunFam" id="3.40.50.300:FF:000169">
    <property type="entry name" value="ABC transporter C family member 3"/>
    <property type="match status" value="1"/>
</dbReference>
<dbReference type="STRING" id="72664.V4KTN9"/>
<feature type="transmembrane region" description="Helical" evidence="13">
    <location>
        <begin position="170"/>
        <end position="196"/>
    </location>
</feature>
<dbReference type="PANTHER" id="PTHR24223:SF362">
    <property type="entry name" value="ABC TRANSPORTER C FAMILY MEMBER 4"/>
    <property type="match status" value="1"/>
</dbReference>
<evidence type="ECO:0000259" key="15">
    <source>
        <dbReference type="PROSITE" id="PS50929"/>
    </source>
</evidence>
<comment type="catalytic activity">
    <reaction evidence="12">
        <text>ATP + H2O + xenobioticSide 1 = ADP + phosphate + xenobioticSide 2.</text>
        <dbReference type="EC" id="7.6.2.2"/>
    </reaction>
</comment>
<dbReference type="InterPro" id="IPR044726">
    <property type="entry name" value="ABCC_6TM_D2"/>
</dbReference>
<gene>
    <name evidence="16" type="ORF">EUTSA_v10011183mg</name>
</gene>
<dbReference type="EMBL" id="KI517809">
    <property type="protein sequence ID" value="ESQ30728.1"/>
    <property type="molecule type" value="Genomic_DNA"/>
</dbReference>
<dbReference type="Pfam" id="PF00664">
    <property type="entry name" value="ABC_membrane"/>
    <property type="match status" value="2"/>
</dbReference>
<dbReference type="InterPro" id="IPR003439">
    <property type="entry name" value="ABC_transporter-like_ATP-bd"/>
</dbReference>
<feature type="transmembrane region" description="Helical" evidence="13">
    <location>
        <begin position="466"/>
        <end position="484"/>
    </location>
</feature>
<evidence type="ECO:0000313" key="17">
    <source>
        <dbReference type="Proteomes" id="UP000030689"/>
    </source>
</evidence>
<evidence type="ECO:0000256" key="6">
    <source>
        <dbReference type="ARBA" id="ARBA00022737"/>
    </source>
</evidence>
<comment type="subcellular location">
    <subcellularLocation>
        <location evidence="1">Membrane</location>
        <topology evidence="1">Multi-pass membrane protein</topology>
    </subcellularLocation>
</comment>
<keyword evidence="5 13" id="KW-0812">Transmembrane</keyword>
<feature type="transmembrane region" description="Helical" evidence="13">
    <location>
        <begin position="443"/>
        <end position="460"/>
    </location>
</feature>
<keyword evidence="4" id="KW-0813">Transport</keyword>
<evidence type="ECO:0000256" key="11">
    <source>
        <dbReference type="ARBA" id="ARBA00023136"/>
    </source>
</evidence>
<dbReference type="Gramene" id="ESQ30728">
    <property type="protein sequence ID" value="ESQ30728"/>
    <property type="gene ID" value="EUTSA_v10011183mg"/>
</dbReference>
<proteinExistence type="inferred from homology"/>
<keyword evidence="11 13" id="KW-0472">Membrane</keyword>
<evidence type="ECO:0000256" key="13">
    <source>
        <dbReference type="SAM" id="Phobius"/>
    </source>
</evidence>
<dbReference type="InterPro" id="IPR050173">
    <property type="entry name" value="ABC_transporter_C-like"/>
</dbReference>
<feature type="transmembrane region" description="Helical" evidence="13">
    <location>
        <begin position="48"/>
        <end position="66"/>
    </location>
</feature>
<evidence type="ECO:0000256" key="9">
    <source>
        <dbReference type="ARBA" id="ARBA00022967"/>
    </source>
</evidence>
<dbReference type="InterPro" id="IPR027417">
    <property type="entry name" value="P-loop_NTPase"/>
</dbReference>
<dbReference type="InterPro" id="IPR011527">
    <property type="entry name" value="ABC1_TM_dom"/>
</dbReference>
<keyword evidence="7" id="KW-0547">Nucleotide-binding</keyword>
<accession>V4KTN9</accession>
<feature type="transmembrane region" description="Helical" evidence="13">
    <location>
        <begin position="1219"/>
        <end position="1239"/>
    </location>
</feature>
<dbReference type="Pfam" id="PF00005">
    <property type="entry name" value="ABC_tran"/>
    <property type="match status" value="2"/>
</dbReference>
<dbReference type="GO" id="GO:0005524">
    <property type="term" value="F:ATP binding"/>
    <property type="evidence" value="ECO:0007669"/>
    <property type="project" value="UniProtKB-KW"/>
</dbReference>
<feature type="transmembrane region" description="Helical" evidence="13">
    <location>
        <begin position="140"/>
        <end position="158"/>
    </location>
</feature>
<feature type="transmembrane region" description="Helical" evidence="13">
    <location>
        <begin position="362"/>
        <end position="380"/>
    </location>
</feature>
<evidence type="ECO:0000256" key="2">
    <source>
        <dbReference type="ARBA" id="ARBA00009726"/>
    </source>
</evidence>
<evidence type="ECO:0000256" key="5">
    <source>
        <dbReference type="ARBA" id="ARBA00022692"/>
    </source>
</evidence>